<dbReference type="PANTHER" id="PTHR33219:SF14">
    <property type="entry name" value="PROTEIN COFACTOR ASSEMBLY OF COMPLEX C SUBUNIT B CCB3, CHLOROPLASTIC-RELATED"/>
    <property type="match status" value="1"/>
</dbReference>
<dbReference type="EMBL" id="DVOD01000003">
    <property type="protein sequence ID" value="HIU91534.1"/>
    <property type="molecule type" value="Genomic_DNA"/>
</dbReference>
<evidence type="ECO:0000256" key="1">
    <source>
        <dbReference type="ARBA" id="ARBA00010894"/>
    </source>
</evidence>
<proteinExistence type="inferred from homology"/>
<accession>A0A9D1MYJ4</accession>
<reference evidence="3" key="2">
    <citation type="journal article" date="2021" name="PeerJ">
        <title>Extensive microbial diversity within the chicken gut microbiome revealed by metagenomics and culture.</title>
        <authorList>
            <person name="Gilroy R."/>
            <person name="Ravi A."/>
            <person name="Getino M."/>
            <person name="Pursley I."/>
            <person name="Horton D.L."/>
            <person name="Alikhan N.F."/>
            <person name="Baker D."/>
            <person name="Gharbi K."/>
            <person name="Hall N."/>
            <person name="Watson M."/>
            <person name="Adriaenssens E.M."/>
            <person name="Foster-Nyarko E."/>
            <person name="Jarju S."/>
            <person name="Secka A."/>
            <person name="Antonio M."/>
            <person name="Oren A."/>
            <person name="Chaudhuri R.R."/>
            <person name="La Ragione R."/>
            <person name="Hildebrand F."/>
            <person name="Pallen M.J."/>
        </authorList>
    </citation>
    <scope>NUCLEOTIDE SEQUENCE</scope>
    <source>
        <strain evidence="3">CHK154-7741</strain>
    </source>
</reference>
<gene>
    <name evidence="3" type="ORF">IAD26_00220</name>
</gene>
<protein>
    <submittedName>
        <fullName evidence="3">YggT family protein</fullName>
    </submittedName>
</protein>
<comment type="similarity">
    <text evidence="1">Belongs to the YggT family.</text>
</comment>
<dbReference type="Proteomes" id="UP000886748">
    <property type="component" value="Unassembled WGS sequence"/>
</dbReference>
<evidence type="ECO:0000313" key="3">
    <source>
        <dbReference type="EMBL" id="HIU91534.1"/>
    </source>
</evidence>
<feature type="transmembrane region" description="Helical" evidence="2">
    <location>
        <begin position="66"/>
        <end position="86"/>
    </location>
</feature>
<dbReference type="PANTHER" id="PTHR33219">
    <property type="entry name" value="YLMG HOMOLOG PROTEIN 2, CHLOROPLASTIC"/>
    <property type="match status" value="1"/>
</dbReference>
<evidence type="ECO:0000256" key="2">
    <source>
        <dbReference type="SAM" id="Phobius"/>
    </source>
</evidence>
<keyword evidence="2" id="KW-1133">Transmembrane helix</keyword>
<evidence type="ECO:0000313" key="4">
    <source>
        <dbReference type="Proteomes" id="UP000886748"/>
    </source>
</evidence>
<reference evidence="3" key="1">
    <citation type="submission" date="2020-10" db="EMBL/GenBank/DDBJ databases">
        <authorList>
            <person name="Gilroy R."/>
        </authorList>
    </citation>
    <scope>NUCLEOTIDE SEQUENCE</scope>
    <source>
        <strain evidence="3">CHK154-7741</strain>
    </source>
</reference>
<name>A0A9D1MYJ4_9CLOT</name>
<organism evidence="3 4">
    <name type="scientific">Candidatus Limenecus avicola</name>
    <dbReference type="NCBI Taxonomy" id="2840847"/>
    <lineage>
        <taxon>Bacteria</taxon>
        <taxon>Bacillati</taxon>
        <taxon>Bacillota</taxon>
        <taxon>Clostridia</taxon>
        <taxon>Eubacteriales</taxon>
        <taxon>Clostridiaceae</taxon>
        <taxon>Clostridiaceae incertae sedis</taxon>
        <taxon>Candidatus Limenecus</taxon>
    </lineage>
</organism>
<sequence length="88" mass="10135">MSIAALVNDIFNVYFWLIIVRIFLTWIPSIDWYSQPFKSLAVISDIFLEPFKRIIPPMGGLDFSPIIALLALQFIQYAVVRMLVILGM</sequence>
<dbReference type="InterPro" id="IPR003425">
    <property type="entry name" value="CCB3/YggT"/>
</dbReference>
<keyword evidence="2" id="KW-0812">Transmembrane</keyword>
<dbReference type="GO" id="GO:0016020">
    <property type="term" value="C:membrane"/>
    <property type="evidence" value="ECO:0007669"/>
    <property type="project" value="InterPro"/>
</dbReference>
<comment type="caution">
    <text evidence="3">The sequence shown here is derived from an EMBL/GenBank/DDBJ whole genome shotgun (WGS) entry which is preliminary data.</text>
</comment>
<keyword evidence="2" id="KW-0472">Membrane</keyword>
<feature type="transmembrane region" description="Helical" evidence="2">
    <location>
        <begin position="12"/>
        <end position="30"/>
    </location>
</feature>
<dbReference type="Pfam" id="PF02325">
    <property type="entry name" value="CCB3_YggT"/>
    <property type="match status" value="1"/>
</dbReference>
<dbReference type="AlphaFoldDB" id="A0A9D1MYJ4"/>